<feature type="transmembrane region" description="Helical" evidence="2">
    <location>
        <begin position="57"/>
        <end position="75"/>
    </location>
</feature>
<dbReference type="AlphaFoldDB" id="A0A7F8RLG2"/>
<feature type="transmembrane region" description="Helical" evidence="2">
    <location>
        <begin position="246"/>
        <end position="265"/>
    </location>
</feature>
<feature type="compositionally biased region" description="Acidic residues" evidence="1">
    <location>
        <begin position="135"/>
        <end position="159"/>
    </location>
</feature>
<dbReference type="RefSeq" id="XP_030893643.1">
    <property type="nucleotide sequence ID" value="XM_031037783.1"/>
</dbReference>
<evidence type="ECO:0000313" key="5">
    <source>
        <dbReference type="RefSeq" id="XP_030893643.1"/>
    </source>
</evidence>
<name>A0A7F8RLG2_LEPWE</name>
<gene>
    <name evidence="5" type="primary">LOC102738316</name>
</gene>
<keyword evidence="2" id="KW-0472">Membrane</keyword>
<dbReference type="Proteomes" id="UP000245341">
    <property type="component" value="Unplaced"/>
</dbReference>
<feature type="compositionally biased region" description="Basic and acidic residues" evidence="1">
    <location>
        <begin position="160"/>
        <end position="169"/>
    </location>
</feature>
<feature type="compositionally biased region" description="Acidic residues" evidence="1">
    <location>
        <begin position="391"/>
        <end position="415"/>
    </location>
</feature>
<feature type="transmembrane region" description="Helical" evidence="2">
    <location>
        <begin position="445"/>
        <end position="465"/>
    </location>
</feature>
<keyword evidence="2" id="KW-0812">Transmembrane</keyword>
<dbReference type="InterPro" id="IPR056769">
    <property type="entry name" value="Piezo_TM1-24"/>
</dbReference>
<dbReference type="GO" id="GO:0008381">
    <property type="term" value="F:mechanosensitive monoatomic ion channel activity"/>
    <property type="evidence" value="ECO:0007669"/>
    <property type="project" value="InterPro"/>
</dbReference>
<reference evidence="5" key="1">
    <citation type="submission" date="2025-08" db="UniProtKB">
        <authorList>
            <consortium name="RefSeq"/>
        </authorList>
    </citation>
    <scope>IDENTIFICATION</scope>
    <source>
        <tissue evidence="5">Liver</tissue>
    </source>
</reference>
<dbReference type="Pfam" id="PF24871">
    <property type="entry name" value="Piezo_TM1-24"/>
    <property type="match status" value="1"/>
</dbReference>
<sequence length="492" mass="58794">MVSVFQFIMKQSYICALIAMMAWSITYHSWLTFVLLIWSCTLWMIRNRRKYAMISSPFMVVYGNLLLILQYIWSFELPEIKKVPGFLEKKEPGELASKILFTITFWLLLRQHLTEQKALQEKEALLSEIKIGSQENEEKDDEQDIQMEGEAEEKEEEEAKEEKQERRKEEEEEVEEDDDQDIMKVLGNLVVAMFIKYWIYVCGGMFFFVSFEGKIVMYKIIYMVLFLFCVALYQVHYEWWRRILKYFWMSVVIYTMLVLIFIYTYQFENFPGLWQNMTGLKKEKLEDLGLKQFTVAELFTRIFIPTSFLLVCILHLHYFHDRFLELTDLKSIPSKEDSAIYRLAHPEGSLPDLAMMNLTTSLEKPDIRKLAEHGDDKPEGSPEKAELGKDSEEEEEEEEDEEEDEEEEEEGEEETSDLRNKWHLVIDRLTVLFLKFLEYFHKLQVFMWWILELHIIKIVSSYIIWVSVKEKEFEGRELKSNEEGQEKAFGYK</sequence>
<feature type="transmembrane region" description="Helical" evidence="2">
    <location>
        <begin position="189"/>
        <end position="209"/>
    </location>
</feature>
<keyword evidence="4" id="KW-1185">Reference proteome</keyword>
<organism evidence="4 5">
    <name type="scientific">Leptonychotes weddellii</name>
    <name type="common">Weddell seal</name>
    <name type="synonym">Otaria weddellii</name>
    <dbReference type="NCBI Taxonomy" id="9713"/>
    <lineage>
        <taxon>Eukaryota</taxon>
        <taxon>Metazoa</taxon>
        <taxon>Chordata</taxon>
        <taxon>Craniata</taxon>
        <taxon>Vertebrata</taxon>
        <taxon>Euteleostomi</taxon>
        <taxon>Mammalia</taxon>
        <taxon>Eutheria</taxon>
        <taxon>Laurasiatheria</taxon>
        <taxon>Carnivora</taxon>
        <taxon>Caniformia</taxon>
        <taxon>Pinnipedia</taxon>
        <taxon>Phocidae</taxon>
        <taxon>Monachinae</taxon>
        <taxon>Lobodontini</taxon>
        <taxon>Leptonychotes</taxon>
    </lineage>
</organism>
<dbReference type="OrthoDB" id="303066at2759"/>
<accession>A0A7F8RLG2</accession>
<keyword evidence="2" id="KW-1133">Transmembrane helix</keyword>
<feature type="transmembrane region" description="Helical" evidence="2">
    <location>
        <begin position="95"/>
        <end position="113"/>
    </location>
</feature>
<dbReference type="GeneID" id="102738316"/>
<dbReference type="PANTHER" id="PTHR47049">
    <property type="entry name" value="PIEZO-TYPE MECHANOSENSITIVE ION CHANNEL HOMOLOG"/>
    <property type="match status" value="1"/>
</dbReference>
<feature type="domain" description="Piezo TM1-24" evidence="3">
    <location>
        <begin position="1"/>
        <end position="325"/>
    </location>
</feature>
<dbReference type="GO" id="GO:0016020">
    <property type="term" value="C:membrane"/>
    <property type="evidence" value="ECO:0007669"/>
    <property type="project" value="InterPro"/>
</dbReference>
<protein>
    <submittedName>
        <fullName evidence="5">Piezo-type mechanosensitive ion channel component 2-like</fullName>
    </submittedName>
</protein>
<feature type="transmembrane region" description="Helical" evidence="2">
    <location>
        <begin position="298"/>
        <end position="319"/>
    </location>
</feature>
<evidence type="ECO:0000256" key="2">
    <source>
        <dbReference type="SAM" id="Phobius"/>
    </source>
</evidence>
<feature type="region of interest" description="Disordered" evidence="1">
    <location>
        <begin position="134"/>
        <end position="175"/>
    </location>
</feature>
<dbReference type="InterPro" id="IPR027272">
    <property type="entry name" value="Piezo"/>
</dbReference>
<feature type="compositionally biased region" description="Basic and acidic residues" evidence="1">
    <location>
        <begin position="371"/>
        <end position="390"/>
    </location>
</feature>
<evidence type="ECO:0000256" key="1">
    <source>
        <dbReference type="SAM" id="MobiDB-lite"/>
    </source>
</evidence>
<dbReference type="KEGG" id="lww:102738316"/>
<feature type="region of interest" description="Disordered" evidence="1">
    <location>
        <begin position="371"/>
        <end position="417"/>
    </location>
</feature>
<proteinExistence type="predicted"/>
<dbReference type="PANTHER" id="PTHR47049:SF6">
    <property type="entry name" value="PIEZO-TYPE MECHANOSENSITIVE ION CHANNEL COMPONENT"/>
    <property type="match status" value="1"/>
</dbReference>
<feature type="transmembrane region" description="Helical" evidence="2">
    <location>
        <begin position="215"/>
        <end position="234"/>
    </location>
</feature>
<evidence type="ECO:0000313" key="4">
    <source>
        <dbReference type="Proteomes" id="UP000245341"/>
    </source>
</evidence>
<evidence type="ECO:0000259" key="3">
    <source>
        <dbReference type="Pfam" id="PF24871"/>
    </source>
</evidence>